<comment type="caution">
    <text evidence="1">The sequence shown here is derived from an EMBL/GenBank/DDBJ whole genome shotgun (WGS) entry which is preliminary data.</text>
</comment>
<protein>
    <submittedName>
        <fullName evidence="2">Hypothetical_protein</fullName>
    </submittedName>
</protein>
<evidence type="ECO:0000313" key="3">
    <source>
        <dbReference type="Proteomes" id="UP001642409"/>
    </source>
</evidence>
<dbReference type="Proteomes" id="UP001642409">
    <property type="component" value="Unassembled WGS sequence"/>
</dbReference>
<evidence type="ECO:0000313" key="2">
    <source>
        <dbReference type="EMBL" id="CAL6071932.1"/>
    </source>
</evidence>
<dbReference type="AlphaFoldDB" id="A0AA86V4I8"/>
<gene>
    <name evidence="2" type="ORF">HINF_LOCUS55379</name>
    <name evidence="1" type="ORF">HINF_LOCUS63722</name>
</gene>
<evidence type="ECO:0000313" key="1">
    <source>
        <dbReference type="EMBL" id="CAI9976077.1"/>
    </source>
</evidence>
<dbReference type="EMBL" id="CATOUU010001172">
    <property type="protein sequence ID" value="CAI9976077.1"/>
    <property type="molecule type" value="Genomic_DNA"/>
</dbReference>
<accession>A0AA86V4I8</accession>
<sequence>MGCFPMNLFSIQQIWCLVSMMFVCLKYVNCVDAMQKQDMKKQVINEIHIKVHVGFAIYLEKQLRKKYNSKVDDVIKCTSDDSEKVRKGKTEIKEAQEIKAETKAGYTCPAVDTICGISPTHSTERIEQVNYQINQNEILLSLSVIQEEFRMELTLQINNTQTQILCSQYIAEISLSRVNEHEQEETDQRVMTLFPALNLEALRVAADTLVPRFIPAIPKMKEVTKITSEVNNVSSSAELTQVV</sequence>
<reference evidence="1" key="1">
    <citation type="submission" date="2023-06" db="EMBL/GenBank/DDBJ databases">
        <authorList>
            <person name="Kurt Z."/>
        </authorList>
    </citation>
    <scope>NUCLEOTIDE SEQUENCE</scope>
</reference>
<keyword evidence="3" id="KW-1185">Reference proteome</keyword>
<name>A0AA86V4I8_9EUKA</name>
<proteinExistence type="predicted"/>
<organism evidence="1">
    <name type="scientific">Hexamita inflata</name>
    <dbReference type="NCBI Taxonomy" id="28002"/>
    <lineage>
        <taxon>Eukaryota</taxon>
        <taxon>Metamonada</taxon>
        <taxon>Diplomonadida</taxon>
        <taxon>Hexamitidae</taxon>
        <taxon>Hexamitinae</taxon>
        <taxon>Hexamita</taxon>
    </lineage>
</organism>
<reference evidence="2 3" key="2">
    <citation type="submission" date="2024-07" db="EMBL/GenBank/DDBJ databases">
        <authorList>
            <person name="Akdeniz Z."/>
        </authorList>
    </citation>
    <scope>NUCLEOTIDE SEQUENCE [LARGE SCALE GENOMIC DNA]</scope>
</reference>
<dbReference type="EMBL" id="CAXDID020000293">
    <property type="protein sequence ID" value="CAL6071932.1"/>
    <property type="molecule type" value="Genomic_DNA"/>
</dbReference>